<evidence type="ECO:0000256" key="13">
    <source>
        <dbReference type="SAM" id="MobiDB-lite"/>
    </source>
</evidence>
<dbReference type="Gene3D" id="1.20.5.190">
    <property type="match status" value="1"/>
</dbReference>
<dbReference type="PANTHER" id="PTHR31598">
    <property type="entry name" value="IQ DOMAIN-CONTAINING PROTEIN D"/>
    <property type="match status" value="1"/>
</dbReference>
<comment type="caution">
    <text evidence="14">The sequence shown here is derived from an EMBL/GenBank/DDBJ whole genome shotgun (WGS) entry which is preliminary data.</text>
</comment>
<protein>
    <recommendedName>
        <fullName evidence="4">Dynein regulatory complex protein 10</fullName>
    </recommendedName>
    <alternativeName>
        <fullName evidence="10">IQ domain-containing protein D</fullName>
    </alternativeName>
</protein>
<dbReference type="OrthoDB" id="536093at2759"/>
<keyword evidence="15" id="KW-1185">Reference proteome</keyword>
<evidence type="ECO:0000256" key="3">
    <source>
        <dbReference type="ARBA" id="ARBA00009071"/>
    </source>
</evidence>
<dbReference type="InterPro" id="IPR042815">
    <property type="entry name" value="DRC10"/>
</dbReference>
<comment type="subunit">
    <text evidence="11">Component of the nexin-dynein regulatory complex (N-DRC). Interacts with CFAP52.</text>
</comment>
<evidence type="ECO:0000313" key="14">
    <source>
        <dbReference type="EMBL" id="KAG5840942.1"/>
    </source>
</evidence>
<keyword evidence="6" id="KW-0282">Flagellum</keyword>
<dbReference type="CDD" id="cd23767">
    <property type="entry name" value="IQCD"/>
    <property type="match status" value="1"/>
</dbReference>
<dbReference type="AlphaFoldDB" id="A0A9D3RVG2"/>
<reference evidence="14" key="1">
    <citation type="submission" date="2021-01" db="EMBL/GenBank/DDBJ databases">
        <title>A chromosome-scale assembly of European eel, Anguilla anguilla.</title>
        <authorList>
            <person name="Henkel C."/>
            <person name="Jong-Raadsen S.A."/>
            <person name="Dufour S."/>
            <person name="Weltzien F.-A."/>
            <person name="Palstra A.P."/>
            <person name="Pelster B."/>
            <person name="Spaink H.P."/>
            <person name="Van Den Thillart G.E."/>
            <person name="Jansen H."/>
            <person name="Zahm M."/>
            <person name="Klopp C."/>
            <person name="Cedric C."/>
            <person name="Louis A."/>
            <person name="Berthelot C."/>
            <person name="Parey E."/>
            <person name="Roest Crollius H."/>
            <person name="Montfort J."/>
            <person name="Robinson-Rechavi M."/>
            <person name="Bucao C."/>
            <person name="Bouchez O."/>
            <person name="Gislard M."/>
            <person name="Lluch J."/>
            <person name="Milhes M."/>
            <person name="Lampietro C."/>
            <person name="Lopez Roques C."/>
            <person name="Donnadieu C."/>
            <person name="Braasch I."/>
            <person name="Desvignes T."/>
            <person name="Postlethwait J."/>
            <person name="Bobe J."/>
            <person name="Guiguen Y."/>
            <person name="Dirks R."/>
        </authorList>
    </citation>
    <scope>NUCLEOTIDE SEQUENCE</scope>
    <source>
        <strain evidence="14">Tag_6206</strain>
        <tissue evidence="14">Liver</tissue>
    </source>
</reference>
<evidence type="ECO:0000256" key="6">
    <source>
        <dbReference type="ARBA" id="ARBA00022846"/>
    </source>
</evidence>
<organism evidence="14 15">
    <name type="scientific">Anguilla anguilla</name>
    <name type="common">European freshwater eel</name>
    <name type="synonym">Muraena anguilla</name>
    <dbReference type="NCBI Taxonomy" id="7936"/>
    <lineage>
        <taxon>Eukaryota</taxon>
        <taxon>Metazoa</taxon>
        <taxon>Chordata</taxon>
        <taxon>Craniata</taxon>
        <taxon>Vertebrata</taxon>
        <taxon>Euteleostomi</taxon>
        <taxon>Actinopterygii</taxon>
        <taxon>Neopterygii</taxon>
        <taxon>Teleostei</taxon>
        <taxon>Anguilliformes</taxon>
        <taxon>Anguillidae</taxon>
        <taxon>Anguilla</taxon>
    </lineage>
</organism>
<keyword evidence="9" id="KW-0966">Cell projection</keyword>
<evidence type="ECO:0000256" key="12">
    <source>
        <dbReference type="SAM" id="Coils"/>
    </source>
</evidence>
<comment type="function">
    <text evidence="1">Component of the nexin-dynein regulatory complex (N-DRC), a key regulator of ciliary/flagellar motility which maintains the alignment and integrity of the distal axoneme and regulates microtubule sliding in motile axonemes.</text>
</comment>
<keyword evidence="12" id="KW-0175">Coiled coil</keyword>
<feature type="coiled-coil region" evidence="12">
    <location>
        <begin position="304"/>
        <end position="416"/>
    </location>
</feature>
<comment type="similarity">
    <text evidence="3">Belongs to the DRC10 family.</text>
</comment>
<name>A0A9D3RVG2_ANGAN</name>
<accession>A0A9D3RVG2</accession>
<gene>
    <name evidence="14" type="ORF">ANANG_G00194250</name>
</gene>
<dbReference type="OMA" id="AKIQKYW"/>
<evidence type="ECO:0000256" key="7">
    <source>
        <dbReference type="ARBA" id="ARBA00023069"/>
    </source>
</evidence>
<evidence type="ECO:0000256" key="10">
    <source>
        <dbReference type="ARBA" id="ARBA00032180"/>
    </source>
</evidence>
<dbReference type="InterPro" id="IPR000048">
    <property type="entry name" value="IQ_motif_EF-hand-BS"/>
</dbReference>
<dbReference type="Pfam" id="PF00612">
    <property type="entry name" value="IQ"/>
    <property type="match status" value="1"/>
</dbReference>
<evidence type="ECO:0000256" key="8">
    <source>
        <dbReference type="ARBA" id="ARBA00023212"/>
    </source>
</evidence>
<dbReference type="SMART" id="SM00015">
    <property type="entry name" value="IQ"/>
    <property type="match status" value="1"/>
</dbReference>
<sequence>MEQNPHVYAPIRAMVPTANQRKRSSQPISEQQGIAFCSPYLERTGADEAWRLLRMCSKTTKEPLKILNLSGEKVKTLEMQCTIKILDECIWKMETAVLLPTILLNVERNSAVLWGGLMRVLQGHQLLEERFATQELRWQKLQGEEGKIHLAGLEQALCGSFQNVLRYLRAHPSGFQGLSREATDKGSQKLVEGLKELQGLLWVRQLVGGGPPAEEQVERDSNQYIDELSLRHRNNMEVVSTLEEDVVAATKDKDAETFKKNEVIRKLKSSMLQREKMSEDFTFRMLQDVENQNLSYRKTSEGRRANMQQDINQLCTQLKNLITKNREVEMTLRKKRNKVESEIENWIQKYDADMGEKQVELEEVSVYYAQESKELQELEEHYKVLELEFSQIMDERRLAQELKEEEERERVIKEQNAVIIQAYWRGFQVRKEMKGKPTGKKGKKGKGRKIK</sequence>
<evidence type="ECO:0000256" key="11">
    <source>
        <dbReference type="ARBA" id="ARBA00046836"/>
    </source>
</evidence>
<feature type="compositionally biased region" description="Basic residues" evidence="13">
    <location>
        <begin position="437"/>
        <end position="451"/>
    </location>
</feature>
<evidence type="ECO:0000256" key="9">
    <source>
        <dbReference type="ARBA" id="ARBA00023273"/>
    </source>
</evidence>
<keyword evidence="7" id="KW-0969">Cilium</keyword>
<keyword evidence="5" id="KW-0963">Cytoplasm</keyword>
<dbReference type="Proteomes" id="UP001044222">
    <property type="component" value="Chromosome 10"/>
</dbReference>
<proteinExistence type="inferred from homology"/>
<dbReference type="PANTHER" id="PTHR31598:SF1">
    <property type="entry name" value="DYNEIN REGULATORY COMPLEX PROTEIN 10"/>
    <property type="match status" value="1"/>
</dbReference>
<evidence type="ECO:0000256" key="4">
    <source>
        <dbReference type="ARBA" id="ARBA00021752"/>
    </source>
</evidence>
<comment type="subcellular location">
    <subcellularLocation>
        <location evidence="2">Cytoplasm</location>
        <location evidence="2">Cytoskeleton</location>
        <location evidence="2">Flagellum axoneme</location>
    </subcellularLocation>
</comment>
<evidence type="ECO:0000256" key="2">
    <source>
        <dbReference type="ARBA" id="ARBA00004611"/>
    </source>
</evidence>
<feature type="region of interest" description="Disordered" evidence="13">
    <location>
        <begin position="431"/>
        <end position="451"/>
    </location>
</feature>
<dbReference type="EMBL" id="JAFIRN010000010">
    <property type="protein sequence ID" value="KAG5840942.1"/>
    <property type="molecule type" value="Genomic_DNA"/>
</dbReference>
<evidence type="ECO:0000313" key="15">
    <source>
        <dbReference type="Proteomes" id="UP001044222"/>
    </source>
</evidence>
<keyword evidence="8" id="KW-0206">Cytoskeleton</keyword>
<evidence type="ECO:0000256" key="5">
    <source>
        <dbReference type="ARBA" id="ARBA00022490"/>
    </source>
</evidence>
<dbReference type="PROSITE" id="PS50096">
    <property type="entry name" value="IQ"/>
    <property type="match status" value="1"/>
</dbReference>
<evidence type="ECO:0000256" key="1">
    <source>
        <dbReference type="ARBA" id="ARBA00003029"/>
    </source>
</evidence>